<sequence length="185" mass="20490">MSTLATTLEAVLYLKGQPLDIAKLAELARCGREDVEEGLIELMNDYAHRDGALEIVETVDGYCLQLKERYRFLVDLLIPIDLGVGALRTLAAIALKGPISQTDLVDLRGSGVYQHVPELVAQGFVRKRRQAEGRSSLVQITDKFYQHFEIDQLPQLRPKGSTASLVDDTASDDEAEFEPAVDEAF</sequence>
<comment type="caution">
    <text evidence="6">The sequence shown here is derived from an EMBL/GenBank/DDBJ whole genome shotgun (WGS) entry which is preliminary data.</text>
</comment>
<reference evidence="7" key="1">
    <citation type="submission" date="2018-04" db="EMBL/GenBank/DDBJ databases">
        <authorList>
            <person name="Cornet L."/>
        </authorList>
    </citation>
    <scope>NUCLEOTIDE SEQUENCE [LARGE SCALE GENOMIC DNA]</scope>
</reference>
<evidence type="ECO:0000256" key="1">
    <source>
        <dbReference type="ARBA" id="ARBA00022490"/>
    </source>
</evidence>
<evidence type="ECO:0000313" key="7">
    <source>
        <dbReference type="Proteomes" id="UP000249081"/>
    </source>
</evidence>
<accession>A0A2W4VVZ7</accession>
<protein>
    <submittedName>
        <fullName evidence="6">SMC-Scp complex subunit ScpB</fullName>
    </submittedName>
</protein>
<evidence type="ECO:0000256" key="3">
    <source>
        <dbReference type="ARBA" id="ARBA00022829"/>
    </source>
</evidence>
<dbReference type="SUPFAM" id="SSF46785">
    <property type="entry name" value="Winged helix' DNA-binding domain"/>
    <property type="match status" value="2"/>
</dbReference>
<feature type="region of interest" description="Disordered" evidence="5">
    <location>
        <begin position="159"/>
        <end position="185"/>
    </location>
</feature>
<dbReference type="GO" id="GO:0051304">
    <property type="term" value="P:chromosome separation"/>
    <property type="evidence" value="ECO:0007669"/>
    <property type="project" value="InterPro"/>
</dbReference>
<dbReference type="AlphaFoldDB" id="A0A2W4VVZ7"/>
<dbReference type="InterPro" id="IPR005234">
    <property type="entry name" value="ScpB_csome_segregation"/>
</dbReference>
<dbReference type="GO" id="GO:0051301">
    <property type="term" value="P:cell division"/>
    <property type="evidence" value="ECO:0007669"/>
    <property type="project" value="UniProtKB-KW"/>
</dbReference>
<dbReference type="InterPro" id="IPR036388">
    <property type="entry name" value="WH-like_DNA-bd_sf"/>
</dbReference>
<feature type="compositionally biased region" description="Acidic residues" evidence="5">
    <location>
        <begin position="169"/>
        <end position="185"/>
    </location>
</feature>
<evidence type="ECO:0000256" key="4">
    <source>
        <dbReference type="ARBA" id="ARBA00023306"/>
    </source>
</evidence>
<evidence type="ECO:0000313" key="6">
    <source>
        <dbReference type="EMBL" id="PZO33889.1"/>
    </source>
</evidence>
<dbReference type="PANTHER" id="PTHR34298:SF2">
    <property type="entry name" value="SEGREGATION AND CONDENSATION PROTEIN B"/>
    <property type="match status" value="1"/>
</dbReference>
<dbReference type="Gene3D" id="1.10.10.10">
    <property type="entry name" value="Winged helix-like DNA-binding domain superfamily/Winged helix DNA-binding domain"/>
    <property type="match status" value="2"/>
</dbReference>
<dbReference type="Pfam" id="PF04079">
    <property type="entry name" value="SMC_ScpB"/>
    <property type="match status" value="1"/>
</dbReference>
<dbReference type="InterPro" id="IPR036390">
    <property type="entry name" value="WH_DNA-bd_sf"/>
</dbReference>
<keyword evidence="2" id="KW-0132">Cell division</keyword>
<organism evidence="6 7">
    <name type="scientific">Shackletoniella antarctica</name>
    <dbReference type="NCBI Taxonomy" id="268115"/>
    <lineage>
        <taxon>Bacteria</taxon>
        <taxon>Bacillati</taxon>
        <taxon>Cyanobacteriota</taxon>
        <taxon>Cyanophyceae</taxon>
        <taxon>Oculatellales</taxon>
        <taxon>Oculatellaceae</taxon>
        <taxon>Shackletoniella</taxon>
    </lineage>
</organism>
<keyword evidence="4" id="KW-0131">Cell cycle</keyword>
<evidence type="ECO:0000256" key="2">
    <source>
        <dbReference type="ARBA" id="ARBA00022618"/>
    </source>
</evidence>
<name>A0A2W4VVZ7_9CYAN</name>
<keyword evidence="3" id="KW-0159">Chromosome partition</keyword>
<evidence type="ECO:0000256" key="5">
    <source>
        <dbReference type="SAM" id="MobiDB-lite"/>
    </source>
</evidence>
<gene>
    <name evidence="6" type="primary">scpB</name>
    <name evidence="6" type="ORF">DCF17_21355</name>
</gene>
<dbReference type="PANTHER" id="PTHR34298">
    <property type="entry name" value="SEGREGATION AND CONDENSATION PROTEIN B"/>
    <property type="match status" value="1"/>
</dbReference>
<reference evidence="6 7" key="2">
    <citation type="submission" date="2018-06" db="EMBL/GenBank/DDBJ databases">
        <title>Metagenomic assembly of (sub)arctic Cyanobacteria and their associated microbiome from non-axenic cultures.</title>
        <authorList>
            <person name="Baurain D."/>
        </authorList>
    </citation>
    <scope>NUCLEOTIDE SEQUENCE [LARGE SCALE GENOMIC DNA]</scope>
    <source>
        <strain evidence="6">ULC041bin1</strain>
    </source>
</reference>
<proteinExistence type="predicted"/>
<dbReference type="Proteomes" id="UP000249081">
    <property type="component" value="Unassembled WGS sequence"/>
</dbReference>
<dbReference type="EMBL" id="QBMN01000233">
    <property type="protein sequence ID" value="PZO33889.1"/>
    <property type="molecule type" value="Genomic_DNA"/>
</dbReference>
<dbReference type="PIRSF" id="PIRSF019345">
    <property type="entry name" value="ScpB"/>
    <property type="match status" value="1"/>
</dbReference>
<dbReference type="NCBIfam" id="TIGR00281">
    <property type="entry name" value="SMC-Scp complex subunit ScpB"/>
    <property type="match status" value="1"/>
</dbReference>
<keyword evidence="1" id="KW-0963">Cytoplasm</keyword>